<keyword evidence="3" id="KW-1185">Reference proteome</keyword>
<dbReference type="Pfam" id="PF03559">
    <property type="entry name" value="Hexose_dehydrat"/>
    <property type="match status" value="2"/>
</dbReference>
<dbReference type="RefSeq" id="WP_128847472.1">
    <property type="nucleotide sequence ID" value="NZ_JBHUTW010000021.1"/>
</dbReference>
<evidence type="ECO:0000313" key="3">
    <source>
        <dbReference type="Proteomes" id="UP000326907"/>
    </source>
</evidence>
<dbReference type="AlphaFoldDB" id="A0A5N5EDA2"/>
<dbReference type="Proteomes" id="UP000326907">
    <property type="component" value="Unassembled WGS sequence"/>
</dbReference>
<dbReference type="Gene3D" id="3.90.79.40">
    <property type="entry name" value="EvaA sugar 2,3-dehydratase subunit"/>
    <property type="match status" value="2"/>
</dbReference>
<sequence>MEDSVPRPHPSVTGAFGRWWEERRRAAPLTVTPVSFADLHQWHFAPEGGDLVHSTGGFFAVAGMRRFEADGTVLDQPVISQPEIGMLGILVKRLGGVPHALMQAKAEPGNVGSVQLSPTVQATRSNYTRVHRGHGTRHLEHFSGDPRGRVLVDSLQSEQGAWFWRKRNRNVLVETTAEVADHPDYHWVELDELRRLLRTDHLVNMDARSVLGTAPLFRPPPDSDDPFVRALARSYAEAPAGHDDEQEVRTWLNDAKSRCASHARLLPLSGIDGWTRTDGEIGDDDGTAFRIIAVRVTATGREVPGWSQPLLAPRSESVATFLVREIDGILHLLVQARAEPGLHDLLELAPTVHRHYPGEAPGPFDALSESQDPARVRYDARHSEEGGRFHRAITRHRVIDVGAEVPVDVPESYRWLTVRRLRTLARQGYYVNVEARSLLACLHSLW</sequence>
<comment type="caution">
    <text evidence="2">The sequence shown here is derived from an EMBL/GenBank/DDBJ whole genome shotgun (WGS) entry which is preliminary data.</text>
</comment>
<evidence type="ECO:0000313" key="2">
    <source>
        <dbReference type="EMBL" id="KAB2588565.1"/>
    </source>
</evidence>
<feature type="domain" description="dTDP-4-dehydro-6-deoxy-alpha-D-glucopyranose 2,3-dehydratase" evidence="1">
    <location>
        <begin position="15"/>
        <end position="211"/>
    </location>
</feature>
<gene>
    <name evidence="2" type="ORF">F5983_31765</name>
</gene>
<dbReference type="EMBL" id="VYUA01000046">
    <property type="protein sequence ID" value="KAB2588565.1"/>
    <property type="molecule type" value="Genomic_DNA"/>
</dbReference>
<dbReference type="GO" id="GO:0016829">
    <property type="term" value="F:lyase activity"/>
    <property type="evidence" value="ECO:0007669"/>
    <property type="project" value="InterPro"/>
</dbReference>
<name>A0A5N5EDA2_9ACTN</name>
<dbReference type="InterPro" id="IPR005212">
    <property type="entry name" value="EvaA-like"/>
</dbReference>
<feature type="domain" description="dTDP-4-dehydro-6-deoxy-alpha-D-glucopyranose 2,3-dehydratase" evidence="1">
    <location>
        <begin position="246"/>
        <end position="442"/>
    </location>
</feature>
<proteinExistence type="predicted"/>
<protein>
    <submittedName>
        <fullName evidence="2">NDP-hexose 2,3-dehydratase</fullName>
    </submittedName>
</protein>
<accession>A0A5N5EDA2</accession>
<evidence type="ECO:0000259" key="1">
    <source>
        <dbReference type="Pfam" id="PF03559"/>
    </source>
</evidence>
<dbReference type="InterPro" id="IPR038153">
    <property type="entry name" value="EvaA-like_sf"/>
</dbReference>
<reference evidence="2 3" key="1">
    <citation type="submission" date="2019-09" db="EMBL/GenBank/DDBJ databases">
        <authorList>
            <person name="Liu P."/>
        </authorList>
    </citation>
    <scope>NUCLEOTIDE SEQUENCE [LARGE SCALE GENOMIC DNA]</scope>
    <source>
        <strain evidence="2 3">TRM68085</strain>
    </source>
</reference>
<organism evidence="2 3">
    <name type="scientific">Streptomyces arboris</name>
    <dbReference type="NCBI Taxonomy" id="2600619"/>
    <lineage>
        <taxon>Bacteria</taxon>
        <taxon>Bacillati</taxon>
        <taxon>Actinomycetota</taxon>
        <taxon>Actinomycetes</taxon>
        <taxon>Kitasatosporales</taxon>
        <taxon>Streptomycetaceae</taxon>
        <taxon>Streptomyces</taxon>
    </lineage>
</organism>